<dbReference type="RefSeq" id="WP_066521963.1">
    <property type="nucleotide sequence ID" value="NZ_CABMOF010000007.1"/>
</dbReference>
<keyword evidence="11" id="KW-1185">Reference proteome</keyword>
<accession>A0A136Q113</accession>
<evidence type="ECO:0000256" key="1">
    <source>
        <dbReference type="ARBA" id="ARBA00004651"/>
    </source>
</evidence>
<evidence type="ECO:0000313" key="11">
    <source>
        <dbReference type="Proteomes" id="UP000070366"/>
    </source>
</evidence>
<dbReference type="PANTHER" id="PTHR30413:SF10">
    <property type="entry name" value="CAPSULE POLYSACCHARIDE EXPORT INNER-MEMBRANE PROTEIN CTRC"/>
    <property type="match status" value="1"/>
</dbReference>
<feature type="transmembrane region" description="Helical" evidence="8">
    <location>
        <begin position="33"/>
        <end position="57"/>
    </location>
</feature>
<dbReference type="STRING" id="626937.HMPREF3293_02462"/>
<gene>
    <name evidence="10" type="ORF">HMPREF3293_02462</name>
</gene>
<evidence type="ECO:0000256" key="3">
    <source>
        <dbReference type="ARBA" id="ARBA00022448"/>
    </source>
</evidence>
<keyword evidence="4 8" id="KW-1003">Cell membrane</keyword>
<dbReference type="OrthoDB" id="9786910at2"/>
<name>A0A136Q113_9FIRM</name>
<dbReference type="AlphaFoldDB" id="A0A136Q113"/>
<keyword evidence="6 8" id="KW-1133">Transmembrane helix</keyword>
<dbReference type="KEGG" id="cmiu:B1H56_01080"/>
<dbReference type="Pfam" id="PF01061">
    <property type="entry name" value="ABC2_membrane"/>
    <property type="match status" value="1"/>
</dbReference>
<feature type="transmembrane region" description="Helical" evidence="8">
    <location>
        <begin position="69"/>
        <end position="86"/>
    </location>
</feature>
<keyword evidence="3 8" id="KW-0813">Transport</keyword>
<evidence type="ECO:0000256" key="6">
    <source>
        <dbReference type="ARBA" id="ARBA00022989"/>
    </source>
</evidence>
<dbReference type="InterPro" id="IPR047817">
    <property type="entry name" value="ABC2_TM_bact-type"/>
</dbReference>
<dbReference type="PANTHER" id="PTHR30413">
    <property type="entry name" value="INNER MEMBRANE TRANSPORT PERMEASE"/>
    <property type="match status" value="1"/>
</dbReference>
<protein>
    <recommendedName>
        <fullName evidence="8">Transport permease protein</fullName>
    </recommendedName>
</protein>
<dbReference type="GO" id="GO:0015920">
    <property type="term" value="P:lipopolysaccharide transport"/>
    <property type="evidence" value="ECO:0007669"/>
    <property type="project" value="TreeGrafter"/>
</dbReference>
<evidence type="ECO:0000256" key="5">
    <source>
        <dbReference type="ARBA" id="ARBA00022692"/>
    </source>
</evidence>
<evidence type="ECO:0000256" key="7">
    <source>
        <dbReference type="ARBA" id="ARBA00023136"/>
    </source>
</evidence>
<keyword evidence="5 8" id="KW-0812">Transmembrane</keyword>
<evidence type="ECO:0000256" key="8">
    <source>
        <dbReference type="RuleBase" id="RU361157"/>
    </source>
</evidence>
<keyword evidence="7 8" id="KW-0472">Membrane</keyword>
<dbReference type="InterPro" id="IPR013525">
    <property type="entry name" value="ABC2_TM"/>
</dbReference>
<evidence type="ECO:0000259" key="9">
    <source>
        <dbReference type="PROSITE" id="PS51012"/>
    </source>
</evidence>
<feature type="transmembrane region" description="Helical" evidence="8">
    <location>
        <begin position="151"/>
        <end position="175"/>
    </location>
</feature>
<dbReference type="PATRIC" id="fig|626937.4.peg.2420"/>
<dbReference type="GO" id="GO:0140359">
    <property type="term" value="F:ABC-type transporter activity"/>
    <property type="evidence" value="ECO:0007669"/>
    <property type="project" value="InterPro"/>
</dbReference>
<feature type="transmembrane region" description="Helical" evidence="8">
    <location>
        <begin position="123"/>
        <end position="145"/>
    </location>
</feature>
<reference evidence="11" key="1">
    <citation type="submission" date="2016-02" db="EMBL/GenBank/DDBJ databases">
        <authorList>
            <person name="Mitreva M."/>
            <person name="Pepin K.H."/>
            <person name="Mihindukulasuriya K.A."/>
            <person name="Fulton R."/>
            <person name="Fronick C."/>
            <person name="O'Laughlin M."/>
            <person name="Miner T."/>
            <person name="Herter B."/>
            <person name="Rosa B.A."/>
            <person name="Cordes M."/>
            <person name="Tomlinson C."/>
            <person name="Wollam A."/>
            <person name="Palsikar V.B."/>
            <person name="Mardis E.R."/>
            <person name="Wilson R.K."/>
        </authorList>
    </citation>
    <scope>NUCLEOTIDE SEQUENCE [LARGE SCALE GENOMIC DNA]</scope>
    <source>
        <strain evidence="11">DSM 22607</strain>
    </source>
</reference>
<dbReference type="EMBL" id="LSZW01000064">
    <property type="protein sequence ID" value="KXK64383.1"/>
    <property type="molecule type" value="Genomic_DNA"/>
</dbReference>
<evidence type="ECO:0000313" key="10">
    <source>
        <dbReference type="EMBL" id="KXK64383.1"/>
    </source>
</evidence>
<feature type="domain" description="ABC transmembrane type-2" evidence="9">
    <location>
        <begin position="38"/>
        <end position="260"/>
    </location>
</feature>
<feature type="transmembrane region" description="Helical" evidence="8">
    <location>
        <begin position="182"/>
        <end position="202"/>
    </location>
</feature>
<feature type="transmembrane region" description="Helical" evidence="8">
    <location>
        <begin position="240"/>
        <end position="258"/>
    </location>
</feature>
<comment type="similarity">
    <text evidence="2 8">Belongs to the ABC-2 integral membrane protein family.</text>
</comment>
<sequence length="268" mass="31160">MKIFRNVGSFIADIFVNRRLVLALTKKDVKRRYAGAIFGNLWSFVTPLLQIIVYWFVFGFVFNSGPVNGVPYALWFICGIVPWLFVSEAISSSSNSFTEYSYLVKKVIFNVNILPLVKIFSSMFVHICFMILVFVVAMCLGYFPTLYTIQLIYYMFCSVMLVFAIGLIFSSVMVFFRDMNQLIGIFIMIGMWMTPIAWQVSILKGYAWVENLNPFFYIIEGYRDSLLSRAWFFEHGEVTLYFWIFTGILFVIGITIYNKLKPHFADVL</sequence>
<comment type="subcellular location">
    <subcellularLocation>
        <location evidence="1 8">Cell membrane</location>
        <topology evidence="1 8">Multi-pass membrane protein</topology>
    </subcellularLocation>
</comment>
<organism evidence="10 11">
    <name type="scientific">Christensenella minuta</name>
    <dbReference type="NCBI Taxonomy" id="626937"/>
    <lineage>
        <taxon>Bacteria</taxon>
        <taxon>Bacillati</taxon>
        <taxon>Bacillota</taxon>
        <taxon>Clostridia</taxon>
        <taxon>Christensenellales</taxon>
        <taxon>Christensenellaceae</taxon>
        <taxon>Christensenella</taxon>
    </lineage>
</organism>
<evidence type="ECO:0000256" key="4">
    <source>
        <dbReference type="ARBA" id="ARBA00022475"/>
    </source>
</evidence>
<evidence type="ECO:0000256" key="2">
    <source>
        <dbReference type="ARBA" id="ARBA00007783"/>
    </source>
</evidence>
<comment type="caution">
    <text evidence="10">The sequence shown here is derived from an EMBL/GenBank/DDBJ whole genome shotgun (WGS) entry which is preliminary data.</text>
</comment>
<dbReference type="GO" id="GO:0005886">
    <property type="term" value="C:plasma membrane"/>
    <property type="evidence" value="ECO:0007669"/>
    <property type="project" value="UniProtKB-SubCell"/>
</dbReference>
<proteinExistence type="inferred from homology"/>
<dbReference type="PROSITE" id="PS51012">
    <property type="entry name" value="ABC_TM2"/>
    <property type="match status" value="1"/>
</dbReference>
<dbReference type="Proteomes" id="UP000070366">
    <property type="component" value="Unassembled WGS sequence"/>
</dbReference>